<name>A0A2M7BSH3_9BACT</name>
<gene>
    <name evidence="2" type="ORF">COS52_02875</name>
</gene>
<protein>
    <recommendedName>
        <fullName evidence="1">PD-(D/E)XK endonuclease-like domain-containing protein</fullName>
    </recommendedName>
</protein>
<sequence length="231" mass="26826">MKKLQKESLFVIPEKKKKIWLSHSGIEGMNRCKKCFYLQYKYKIYHPEGIQSRLANRFDAILKSYFDIFRQKGTLPPFVADTLGGKLQNPFIETYFHTVDSEYGFLGKLDECLVLDGKYIPVDFKTSSSDPREKDILNAYQNQIDAYAFLLQQNKKEPAGYGFLIFFYPDLAMEIKNGFPMINHIVRVEAHPENVSGRIEQAIKVLQGLMPEPNSDCPFCSWFGKVKEYYV</sequence>
<proteinExistence type="predicted"/>
<dbReference type="EMBL" id="PEVA01000125">
    <property type="protein sequence ID" value="PIV08407.1"/>
    <property type="molecule type" value="Genomic_DNA"/>
</dbReference>
<dbReference type="Pfam" id="PF12705">
    <property type="entry name" value="PDDEXK_1"/>
    <property type="match status" value="1"/>
</dbReference>
<dbReference type="InterPro" id="IPR011604">
    <property type="entry name" value="PDDEXK-like_dom_sf"/>
</dbReference>
<comment type="caution">
    <text evidence="2">The sequence shown here is derived from an EMBL/GenBank/DDBJ whole genome shotgun (WGS) entry which is preliminary data.</text>
</comment>
<dbReference type="Gene3D" id="3.90.320.10">
    <property type="match status" value="1"/>
</dbReference>
<dbReference type="Proteomes" id="UP000230119">
    <property type="component" value="Unassembled WGS sequence"/>
</dbReference>
<accession>A0A2M7BSH3</accession>
<organism evidence="2 3">
    <name type="scientific">Candidatus Roizmanbacteria bacterium CG03_land_8_20_14_0_80_39_12</name>
    <dbReference type="NCBI Taxonomy" id="1974847"/>
    <lineage>
        <taxon>Bacteria</taxon>
        <taxon>Candidatus Roizmaniibacteriota</taxon>
    </lineage>
</organism>
<feature type="domain" description="PD-(D/E)XK endonuclease-like" evidence="1">
    <location>
        <begin position="107"/>
        <end position="222"/>
    </location>
</feature>
<dbReference type="InterPro" id="IPR038726">
    <property type="entry name" value="PDDEXK_AddAB-type"/>
</dbReference>
<evidence type="ECO:0000313" key="3">
    <source>
        <dbReference type="Proteomes" id="UP000230119"/>
    </source>
</evidence>
<reference evidence="3" key="1">
    <citation type="submission" date="2017-09" db="EMBL/GenBank/DDBJ databases">
        <title>Depth-based differentiation of microbial function through sediment-hosted aquifers and enrichment of novel symbionts in the deep terrestrial subsurface.</title>
        <authorList>
            <person name="Probst A.J."/>
            <person name="Ladd B."/>
            <person name="Jarett J.K."/>
            <person name="Geller-Mcgrath D.E."/>
            <person name="Sieber C.M.K."/>
            <person name="Emerson J.B."/>
            <person name="Anantharaman K."/>
            <person name="Thomas B.C."/>
            <person name="Malmstrom R."/>
            <person name="Stieglmeier M."/>
            <person name="Klingl A."/>
            <person name="Woyke T."/>
            <person name="Ryan C.M."/>
            <person name="Banfield J.F."/>
        </authorList>
    </citation>
    <scope>NUCLEOTIDE SEQUENCE [LARGE SCALE GENOMIC DNA]</scope>
</reference>
<evidence type="ECO:0000313" key="2">
    <source>
        <dbReference type="EMBL" id="PIV08407.1"/>
    </source>
</evidence>
<evidence type="ECO:0000259" key="1">
    <source>
        <dbReference type="Pfam" id="PF12705"/>
    </source>
</evidence>
<dbReference type="AlphaFoldDB" id="A0A2M7BSH3"/>